<evidence type="ECO:0000313" key="3">
    <source>
        <dbReference type="Proteomes" id="UP001292094"/>
    </source>
</evidence>
<feature type="non-terminal residue" evidence="2">
    <location>
        <position position="34"/>
    </location>
</feature>
<dbReference type="Proteomes" id="UP001292094">
    <property type="component" value="Unassembled WGS sequence"/>
</dbReference>
<accession>A0AAE1TU64</accession>
<evidence type="ECO:0000313" key="2">
    <source>
        <dbReference type="EMBL" id="KAK4297887.1"/>
    </source>
</evidence>
<gene>
    <name evidence="2" type="ORF">Pmani_029745</name>
</gene>
<feature type="region of interest" description="Disordered" evidence="1">
    <location>
        <begin position="1"/>
        <end position="34"/>
    </location>
</feature>
<sequence length="34" mass="3684">MSGREGGEDNPQPDQPSYEVSPSDMPGFLGDEEE</sequence>
<dbReference type="EMBL" id="JAWZYT010003551">
    <property type="protein sequence ID" value="KAK4297887.1"/>
    <property type="molecule type" value="Genomic_DNA"/>
</dbReference>
<name>A0AAE1TU64_9EUCA</name>
<comment type="caution">
    <text evidence="2">The sequence shown here is derived from an EMBL/GenBank/DDBJ whole genome shotgun (WGS) entry which is preliminary data.</text>
</comment>
<evidence type="ECO:0000256" key="1">
    <source>
        <dbReference type="SAM" id="MobiDB-lite"/>
    </source>
</evidence>
<dbReference type="AlphaFoldDB" id="A0AAE1TU64"/>
<protein>
    <submittedName>
        <fullName evidence="2">Uncharacterized protein</fullName>
    </submittedName>
</protein>
<keyword evidence="3" id="KW-1185">Reference proteome</keyword>
<organism evidence="2 3">
    <name type="scientific">Petrolisthes manimaculis</name>
    <dbReference type="NCBI Taxonomy" id="1843537"/>
    <lineage>
        <taxon>Eukaryota</taxon>
        <taxon>Metazoa</taxon>
        <taxon>Ecdysozoa</taxon>
        <taxon>Arthropoda</taxon>
        <taxon>Crustacea</taxon>
        <taxon>Multicrustacea</taxon>
        <taxon>Malacostraca</taxon>
        <taxon>Eumalacostraca</taxon>
        <taxon>Eucarida</taxon>
        <taxon>Decapoda</taxon>
        <taxon>Pleocyemata</taxon>
        <taxon>Anomura</taxon>
        <taxon>Galatheoidea</taxon>
        <taxon>Porcellanidae</taxon>
        <taxon>Petrolisthes</taxon>
    </lineage>
</organism>
<reference evidence="2" key="1">
    <citation type="submission" date="2023-11" db="EMBL/GenBank/DDBJ databases">
        <title>Genome assemblies of two species of porcelain crab, Petrolisthes cinctipes and Petrolisthes manimaculis (Anomura: Porcellanidae).</title>
        <authorList>
            <person name="Angst P."/>
        </authorList>
    </citation>
    <scope>NUCLEOTIDE SEQUENCE</scope>
    <source>
        <strain evidence="2">PB745_02</strain>
        <tissue evidence="2">Gill</tissue>
    </source>
</reference>
<proteinExistence type="predicted"/>